<dbReference type="PANTHER" id="PTHR43027">
    <property type="entry name" value="DOXORUBICIN RESISTANCE ABC TRANSPORTER PERMEASE PROTEIN DRRC-RELATED"/>
    <property type="match status" value="1"/>
</dbReference>
<gene>
    <name evidence="8" type="ORF">GCM10010406_53680</name>
</gene>
<feature type="transmembrane region" description="Helical" evidence="6">
    <location>
        <begin position="247"/>
        <end position="268"/>
    </location>
</feature>
<keyword evidence="6" id="KW-1003">Cell membrane</keyword>
<feature type="transmembrane region" description="Helical" evidence="6">
    <location>
        <begin position="82"/>
        <end position="104"/>
    </location>
</feature>
<comment type="similarity">
    <text evidence="6">Belongs to the ABC-2 integral membrane protein family.</text>
</comment>
<dbReference type="InterPro" id="IPR052902">
    <property type="entry name" value="ABC-2_transporter"/>
</dbReference>
<protein>
    <recommendedName>
        <fullName evidence="6">Transport permease protein</fullName>
    </recommendedName>
</protein>
<keyword evidence="3 6" id="KW-1133">Transmembrane helix</keyword>
<comment type="caution">
    <text evidence="8">The sequence shown here is derived from an EMBL/GenBank/DDBJ whole genome shotgun (WGS) entry which is preliminary data.</text>
</comment>
<keyword evidence="5" id="KW-0046">Antibiotic resistance</keyword>
<feature type="transmembrane region" description="Helical" evidence="6">
    <location>
        <begin position="192"/>
        <end position="211"/>
    </location>
</feature>
<accession>A0ABP6A4K7</accession>
<evidence type="ECO:0000256" key="3">
    <source>
        <dbReference type="ARBA" id="ARBA00022989"/>
    </source>
</evidence>
<dbReference type="InterPro" id="IPR047817">
    <property type="entry name" value="ABC2_TM_bact-type"/>
</dbReference>
<keyword evidence="2 6" id="KW-0812">Transmembrane</keyword>
<evidence type="ECO:0000313" key="9">
    <source>
        <dbReference type="Proteomes" id="UP001501358"/>
    </source>
</evidence>
<evidence type="ECO:0000256" key="4">
    <source>
        <dbReference type="ARBA" id="ARBA00023136"/>
    </source>
</evidence>
<comment type="subcellular location">
    <subcellularLocation>
        <location evidence="6">Cell membrane</location>
        <topology evidence="6">Multi-pass membrane protein</topology>
    </subcellularLocation>
    <subcellularLocation>
        <location evidence="1">Membrane</location>
        <topology evidence="1">Multi-pass membrane protein</topology>
    </subcellularLocation>
</comment>
<feature type="transmembrane region" description="Helical" evidence="6">
    <location>
        <begin position="124"/>
        <end position="149"/>
    </location>
</feature>
<dbReference type="InterPro" id="IPR000412">
    <property type="entry name" value="ABC_2_transport"/>
</dbReference>
<organism evidence="8 9">
    <name type="scientific">Streptomyces thermolineatus</name>
    <dbReference type="NCBI Taxonomy" id="44033"/>
    <lineage>
        <taxon>Bacteria</taxon>
        <taxon>Bacillati</taxon>
        <taxon>Actinomycetota</taxon>
        <taxon>Actinomycetes</taxon>
        <taxon>Kitasatosporales</taxon>
        <taxon>Streptomycetaceae</taxon>
        <taxon>Streptomyces</taxon>
    </lineage>
</organism>
<feature type="transmembrane region" description="Helical" evidence="6">
    <location>
        <begin position="45"/>
        <end position="67"/>
    </location>
</feature>
<feature type="transmembrane region" description="Helical" evidence="6">
    <location>
        <begin position="14"/>
        <end position="33"/>
    </location>
</feature>
<evidence type="ECO:0000256" key="6">
    <source>
        <dbReference type="RuleBase" id="RU361157"/>
    </source>
</evidence>
<keyword evidence="6" id="KW-0813">Transport</keyword>
<reference evidence="9" key="1">
    <citation type="journal article" date="2019" name="Int. J. Syst. Evol. Microbiol.">
        <title>The Global Catalogue of Microorganisms (GCM) 10K type strain sequencing project: providing services to taxonomists for standard genome sequencing and annotation.</title>
        <authorList>
            <consortium name="The Broad Institute Genomics Platform"/>
            <consortium name="The Broad Institute Genome Sequencing Center for Infectious Disease"/>
            <person name="Wu L."/>
            <person name="Ma J."/>
        </authorList>
    </citation>
    <scope>NUCLEOTIDE SEQUENCE [LARGE SCALE GENOMIC DNA]</scope>
    <source>
        <strain evidence="9">JCM 6307</strain>
    </source>
</reference>
<feature type="transmembrane region" description="Helical" evidence="6">
    <location>
        <begin position="161"/>
        <end position="185"/>
    </location>
</feature>
<dbReference type="Pfam" id="PF01061">
    <property type="entry name" value="ABC2_membrane"/>
    <property type="match status" value="1"/>
</dbReference>
<dbReference type="PIRSF" id="PIRSF006648">
    <property type="entry name" value="DrrB"/>
    <property type="match status" value="1"/>
</dbReference>
<name>A0ABP6A4K7_9ACTN</name>
<feature type="domain" description="ABC transmembrane type-2" evidence="7">
    <location>
        <begin position="45"/>
        <end position="271"/>
    </location>
</feature>
<evidence type="ECO:0000259" key="7">
    <source>
        <dbReference type="PROSITE" id="PS51012"/>
    </source>
</evidence>
<dbReference type="PANTHER" id="PTHR43027:SF2">
    <property type="entry name" value="TRANSPORT PERMEASE PROTEIN"/>
    <property type="match status" value="1"/>
</dbReference>
<evidence type="ECO:0000256" key="5">
    <source>
        <dbReference type="ARBA" id="ARBA00023251"/>
    </source>
</evidence>
<evidence type="ECO:0000256" key="1">
    <source>
        <dbReference type="ARBA" id="ARBA00004141"/>
    </source>
</evidence>
<dbReference type="EMBL" id="BAAATA010000052">
    <property type="protein sequence ID" value="GAA2510556.1"/>
    <property type="molecule type" value="Genomic_DNA"/>
</dbReference>
<keyword evidence="9" id="KW-1185">Reference proteome</keyword>
<dbReference type="InterPro" id="IPR013525">
    <property type="entry name" value="ABC2_TM"/>
</dbReference>
<sequence>MAAPTPAPGPASPAPVPAAPAAPSVVSVSVAVLRAEARLFAREPGAWFWIVLFPTALLTVLGLVPAFREPSKDLGGLRVIDLYVPVALLLSTITAGVQSMPNVLTGYRERGILRRLSTTPARPVALLLSQVVLHGAAVLVSAVLALAVGRLAFGVALPRQPLGYAVAFVLAALAALATGTVIAALSRTVKIAAAFGTIVFFPTMFSAGVWAPVQTMPQTLQTIVQATPLGAAARALGQAAAGDWPDWTLLGVSALWAVVLIAVSARWFRWE</sequence>
<dbReference type="Proteomes" id="UP001501358">
    <property type="component" value="Unassembled WGS sequence"/>
</dbReference>
<evidence type="ECO:0000313" key="8">
    <source>
        <dbReference type="EMBL" id="GAA2510556.1"/>
    </source>
</evidence>
<keyword evidence="4 6" id="KW-0472">Membrane</keyword>
<evidence type="ECO:0000256" key="2">
    <source>
        <dbReference type="ARBA" id="ARBA00022692"/>
    </source>
</evidence>
<dbReference type="PROSITE" id="PS51012">
    <property type="entry name" value="ABC_TM2"/>
    <property type="match status" value="1"/>
</dbReference>
<dbReference type="RefSeq" id="WP_425582758.1">
    <property type="nucleotide sequence ID" value="NZ_BAAATA010000052.1"/>
</dbReference>
<proteinExistence type="inferred from homology"/>